<dbReference type="Proteomes" id="UP000322225">
    <property type="component" value="Chromosome 5"/>
</dbReference>
<feature type="transmembrane region" description="Helical" evidence="2">
    <location>
        <begin position="202"/>
        <end position="225"/>
    </location>
</feature>
<dbReference type="Gene3D" id="2.60.120.260">
    <property type="entry name" value="Galactose-binding domain-like"/>
    <property type="match status" value="1"/>
</dbReference>
<dbReference type="GeneID" id="43585443"/>
<feature type="compositionally biased region" description="Polar residues" evidence="1">
    <location>
        <begin position="302"/>
        <end position="311"/>
    </location>
</feature>
<gene>
    <name evidence="3" type="ORF">CI109_102954</name>
</gene>
<sequence length="339" mass="36629">MLRINGSDQYINQTQVDEIRPLLGQFWNSSISWTTSVNSSTSIRFVGTDIWAYGISGPEQGSFLATLDNHTLGTYSAYNDQGDTNYHHLLFTAHQLEDGPIHTLTLTNQGSSEGGEGDGLAFDYAVVQSSAYLDAPTTPTEATSTTTSSTPSIDPATAASASMAAASASALAAAEAMLPYHFTPAQLTSLTIPYEFSWNGTLYFVVVFSALIAITSLFFTLYALVDYLKSRNINLKDWATKLRSKRPQVGFEVGRDAQARGYEEGDGGSYLIHQGRRSERRTTRLLDALRGKKISSPVPISDNGSIATGGTLNPRRESDGSGFQSHGKEEEGDHTVGGW</sequence>
<accession>A0AAJ8LIP3</accession>
<evidence type="ECO:0000313" key="3">
    <source>
        <dbReference type="EMBL" id="WWD18502.1"/>
    </source>
</evidence>
<keyword evidence="4" id="KW-1185">Reference proteome</keyword>
<evidence type="ECO:0000256" key="1">
    <source>
        <dbReference type="SAM" id="MobiDB-lite"/>
    </source>
</evidence>
<feature type="region of interest" description="Disordered" evidence="1">
    <location>
        <begin position="299"/>
        <end position="339"/>
    </location>
</feature>
<protein>
    <submittedName>
        <fullName evidence="3">Uncharacterized protein</fullName>
    </submittedName>
</protein>
<name>A0AAJ8LIP3_9TREE</name>
<reference evidence="3" key="1">
    <citation type="submission" date="2017-08" db="EMBL/GenBank/DDBJ databases">
        <authorList>
            <person name="Cuomo C."/>
            <person name="Billmyre B."/>
            <person name="Heitman J."/>
        </authorList>
    </citation>
    <scope>NUCLEOTIDE SEQUENCE</scope>
    <source>
        <strain evidence="3">CBS 12478</strain>
    </source>
</reference>
<keyword evidence="2" id="KW-0472">Membrane</keyword>
<dbReference type="RefSeq" id="XP_031864230.2">
    <property type="nucleotide sequence ID" value="XM_032001340.2"/>
</dbReference>
<feature type="compositionally biased region" description="Basic and acidic residues" evidence="1">
    <location>
        <begin position="326"/>
        <end position="339"/>
    </location>
</feature>
<proteinExistence type="predicted"/>
<keyword evidence="2" id="KW-0812">Transmembrane</keyword>
<dbReference type="KEGG" id="ksn:43585443"/>
<evidence type="ECO:0000256" key="2">
    <source>
        <dbReference type="SAM" id="Phobius"/>
    </source>
</evidence>
<keyword evidence="2" id="KW-1133">Transmembrane helix</keyword>
<reference evidence="3" key="2">
    <citation type="submission" date="2024-01" db="EMBL/GenBank/DDBJ databases">
        <title>Comparative genomics of Cryptococcus and Kwoniella reveals pathogenesis evolution and contrasting modes of karyotype evolution via chromosome fusion or intercentromeric recombination.</title>
        <authorList>
            <person name="Coelho M.A."/>
            <person name="David-Palma M."/>
            <person name="Shea T."/>
            <person name="Bowers K."/>
            <person name="McGinley-Smith S."/>
            <person name="Mohammad A.W."/>
            <person name="Gnirke A."/>
            <person name="Yurkov A.M."/>
            <person name="Nowrousian M."/>
            <person name="Sun S."/>
            <person name="Cuomo C.A."/>
            <person name="Heitman J."/>
        </authorList>
    </citation>
    <scope>NUCLEOTIDE SEQUENCE</scope>
    <source>
        <strain evidence="3">CBS 12478</strain>
    </source>
</reference>
<organism evidence="3 4">
    <name type="scientific">Kwoniella shandongensis</name>
    <dbReference type="NCBI Taxonomy" id="1734106"/>
    <lineage>
        <taxon>Eukaryota</taxon>
        <taxon>Fungi</taxon>
        <taxon>Dikarya</taxon>
        <taxon>Basidiomycota</taxon>
        <taxon>Agaricomycotina</taxon>
        <taxon>Tremellomycetes</taxon>
        <taxon>Tremellales</taxon>
        <taxon>Cryptococcaceae</taxon>
        <taxon>Kwoniella</taxon>
    </lineage>
</organism>
<dbReference type="AlphaFoldDB" id="A0AAJ8LIP3"/>
<dbReference type="EMBL" id="CP144055">
    <property type="protein sequence ID" value="WWD18502.1"/>
    <property type="molecule type" value="Genomic_DNA"/>
</dbReference>
<evidence type="ECO:0000313" key="4">
    <source>
        <dbReference type="Proteomes" id="UP000322225"/>
    </source>
</evidence>